<keyword evidence="6" id="KW-1185">Reference proteome</keyword>
<dbReference type="PROSITE" id="PS01124">
    <property type="entry name" value="HTH_ARAC_FAMILY_2"/>
    <property type="match status" value="1"/>
</dbReference>
<dbReference type="SUPFAM" id="SSF51215">
    <property type="entry name" value="Regulatory protein AraC"/>
    <property type="match status" value="1"/>
</dbReference>
<name>A0ABR7G8V6_9FIRM</name>
<protein>
    <submittedName>
        <fullName evidence="5">Helix-turn-helix transcriptional regulator</fullName>
    </submittedName>
</protein>
<dbReference type="RefSeq" id="WP_186865169.1">
    <property type="nucleotide sequence ID" value="NZ_JACOPE010000001.1"/>
</dbReference>
<proteinExistence type="predicted"/>
<gene>
    <name evidence="5" type="ORF">H8S40_09890</name>
</gene>
<dbReference type="SMART" id="SM00342">
    <property type="entry name" value="HTH_ARAC"/>
    <property type="match status" value="1"/>
</dbReference>
<dbReference type="EMBL" id="JACOPE010000001">
    <property type="protein sequence ID" value="MBC5683874.1"/>
    <property type="molecule type" value="Genomic_DNA"/>
</dbReference>
<dbReference type="Pfam" id="PF12833">
    <property type="entry name" value="HTH_18"/>
    <property type="match status" value="1"/>
</dbReference>
<keyword evidence="3" id="KW-0804">Transcription</keyword>
<feature type="domain" description="HTH araC/xylS-type" evidence="4">
    <location>
        <begin position="193"/>
        <end position="291"/>
    </location>
</feature>
<evidence type="ECO:0000313" key="5">
    <source>
        <dbReference type="EMBL" id="MBC5683874.1"/>
    </source>
</evidence>
<accession>A0ABR7G8V6</accession>
<dbReference type="Pfam" id="PF02311">
    <property type="entry name" value="AraC_binding"/>
    <property type="match status" value="1"/>
</dbReference>
<dbReference type="InterPro" id="IPR018060">
    <property type="entry name" value="HTH_AraC"/>
</dbReference>
<dbReference type="InterPro" id="IPR014710">
    <property type="entry name" value="RmlC-like_jellyroll"/>
</dbReference>
<evidence type="ECO:0000256" key="3">
    <source>
        <dbReference type="ARBA" id="ARBA00023163"/>
    </source>
</evidence>
<keyword evidence="1" id="KW-0805">Transcription regulation</keyword>
<sequence>MNMNEYQNYHESKSHTNIEFPYNTYLCCIPVDFNQVPLHWHEELEFIVITKGCGTISVDFHSQLVSAGDIVFVRPGQLHSIEQKEHFRMEYENILLDPAMLISGEQDLCAQQFILPLLNNHIRTETFFTPALPYYSGIASCIREIDQLCDIRPKGYQLAVKGRLFQLMYLLISNQISKKNISSARSKSLDKLKMILKYVEEHYDEPTTIDDMADLTHYSKSHFMKFFKSHMGMGFIEYLNDYRLTIAARQLVSSDESILTVASLSGFDNLSYFNRLFRRKYHTTPGAYRKKTASDE</sequence>
<dbReference type="Proteomes" id="UP000631576">
    <property type="component" value="Unassembled WGS sequence"/>
</dbReference>
<dbReference type="CDD" id="cd02208">
    <property type="entry name" value="cupin_RmlC-like"/>
    <property type="match status" value="1"/>
</dbReference>
<evidence type="ECO:0000256" key="2">
    <source>
        <dbReference type="ARBA" id="ARBA00023125"/>
    </source>
</evidence>
<dbReference type="Gene3D" id="2.60.120.10">
    <property type="entry name" value="Jelly Rolls"/>
    <property type="match status" value="1"/>
</dbReference>
<organism evidence="5 6">
    <name type="scientific">Ruminococcus hominis</name>
    <dbReference type="NCBI Taxonomy" id="2763065"/>
    <lineage>
        <taxon>Bacteria</taxon>
        <taxon>Bacillati</taxon>
        <taxon>Bacillota</taxon>
        <taxon>Clostridia</taxon>
        <taxon>Eubacteriales</taxon>
        <taxon>Oscillospiraceae</taxon>
        <taxon>Ruminococcus</taxon>
    </lineage>
</organism>
<evidence type="ECO:0000313" key="6">
    <source>
        <dbReference type="Proteomes" id="UP000631576"/>
    </source>
</evidence>
<dbReference type="InterPro" id="IPR037923">
    <property type="entry name" value="HTH-like"/>
</dbReference>
<dbReference type="InterPro" id="IPR003313">
    <property type="entry name" value="AraC-bd"/>
</dbReference>
<dbReference type="PANTHER" id="PTHR43280">
    <property type="entry name" value="ARAC-FAMILY TRANSCRIPTIONAL REGULATOR"/>
    <property type="match status" value="1"/>
</dbReference>
<dbReference type="Gene3D" id="1.10.10.60">
    <property type="entry name" value="Homeodomain-like"/>
    <property type="match status" value="2"/>
</dbReference>
<dbReference type="PANTHER" id="PTHR43280:SF28">
    <property type="entry name" value="HTH-TYPE TRANSCRIPTIONAL ACTIVATOR RHAS"/>
    <property type="match status" value="1"/>
</dbReference>
<reference evidence="5 6" key="1">
    <citation type="submission" date="2020-08" db="EMBL/GenBank/DDBJ databases">
        <title>Genome public.</title>
        <authorList>
            <person name="Liu C."/>
            <person name="Sun Q."/>
        </authorList>
    </citation>
    <scope>NUCLEOTIDE SEQUENCE [LARGE SCALE GENOMIC DNA]</scope>
    <source>
        <strain evidence="5 6">NSJ-13</strain>
    </source>
</reference>
<evidence type="ECO:0000259" key="4">
    <source>
        <dbReference type="PROSITE" id="PS01124"/>
    </source>
</evidence>
<keyword evidence="2" id="KW-0238">DNA-binding</keyword>
<evidence type="ECO:0000256" key="1">
    <source>
        <dbReference type="ARBA" id="ARBA00023015"/>
    </source>
</evidence>
<comment type="caution">
    <text evidence="5">The sequence shown here is derived from an EMBL/GenBank/DDBJ whole genome shotgun (WGS) entry which is preliminary data.</text>
</comment>
<dbReference type="InterPro" id="IPR009057">
    <property type="entry name" value="Homeodomain-like_sf"/>
</dbReference>
<dbReference type="SUPFAM" id="SSF46689">
    <property type="entry name" value="Homeodomain-like"/>
    <property type="match status" value="2"/>
</dbReference>